<protein>
    <submittedName>
        <fullName evidence="1">Uncharacterized protein</fullName>
    </submittedName>
</protein>
<gene>
    <name evidence="1" type="ORF">SPTER_46670</name>
</gene>
<sequence>MELRVSLDQDLEQILAVHAAAFGGRKGEEIANLVNDLLVDVTALPLLSLVATVKNNIVGHIIFSKAKISPDQAVSSVILAPLAVHSDFQAEELAAN</sequence>
<dbReference type="AlphaFoldDB" id="A0A517E113"/>
<dbReference type="KEGG" id="sted:SPTER_46670"/>
<evidence type="ECO:0000313" key="1">
    <source>
        <dbReference type="EMBL" id="QDR83186.1"/>
    </source>
</evidence>
<dbReference type="InterPro" id="IPR016181">
    <property type="entry name" value="Acyl_CoA_acyltransferase"/>
</dbReference>
<dbReference type="SUPFAM" id="SSF55729">
    <property type="entry name" value="Acyl-CoA N-acyltransferases (Nat)"/>
    <property type="match status" value="1"/>
</dbReference>
<name>A0A517E113_9FIRM</name>
<reference evidence="1 2" key="1">
    <citation type="submission" date="2019-02" db="EMBL/GenBank/DDBJ databases">
        <title>Closed genome of Sporomusa termitida DSM 4440.</title>
        <authorList>
            <person name="Poehlein A."/>
            <person name="Daniel R."/>
        </authorList>
    </citation>
    <scope>NUCLEOTIDE SEQUENCE [LARGE SCALE GENOMIC DNA]</scope>
    <source>
        <strain evidence="1 2">DSM 4440</strain>
    </source>
</reference>
<dbReference type="Proteomes" id="UP000320776">
    <property type="component" value="Chromosome"/>
</dbReference>
<dbReference type="RefSeq" id="WP_211367371.1">
    <property type="nucleotide sequence ID" value="NZ_CP036259.1"/>
</dbReference>
<keyword evidence="2" id="KW-1185">Reference proteome</keyword>
<evidence type="ECO:0000313" key="2">
    <source>
        <dbReference type="Proteomes" id="UP000320776"/>
    </source>
</evidence>
<accession>A0A517E113</accession>
<organism evidence="1 2">
    <name type="scientific">Sporomusa termitida</name>
    <dbReference type="NCBI Taxonomy" id="2377"/>
    <lineage>
        <taxon>Bacteria</taxon>
        <taxon>Bacillati</taxon>
        <taxon>Bacillota</taxon>
        <taxon>Negativicutes</taxon>
        <taxon>Selenomonadales</taxon>
        <taxon>Sporomusaceae</taxon>
        <taxon>Sporomusa</taxon>
    </lineage>
</organism>
<dbReference type="Gene3D" id="3.40.630.30">
    <property type="match status" value="1"/>
</dbReference>
<proteinExistence type="predicted"/>
<dbReference type="EMBL" id="CP036259">
    <property type="protein sequence ID" value="QDR83186.1"/>
    <property type="molecule type" value="Genomic_DNA"/>
</dbReference>